<keyword evidence="1" id="KW-1133">Transmembrane helix</keyword>
<keyword evidence="1" id="KW-0472">Membrane</keyword>
<dbReference type="EMBL" id="RAWG01000304">
    <property type="protein sequence ID" value="RKH36210.1"/>
    <property type="molecule type" value="Genomic_DNA"/>
</dbReference>
<gene>
    <name evidence="2" type="ORF">D7X12_33085</name>
</gene>
<evidence type="ECO:0000313" key="2">
    <source>
        <dbReference type="EMBL" id="RKH36210.1"/>
    </source>
</evidence>
<accession>A0A3A8MXQ7</accession>
<dbReference type="RefSeq" id="WP_120629215.1">
    <property type="nucleotide sequence ID" value="NZ_RAWG01000304.1"/>
</dbReference>
<feature type="transmembrane region" description="Helical" evidence="1">
    <location>
        <begin position="226"/>
        <end position="246"/>
    </location>
</feature>
<dbReference type="Proteomes" id="UP000273405">
    <property type="component" value="Unassembled WGS sequence"/>
</dbReference>
<reference evidence="3" key="1">
    <citation type="submission" date="2018-09" db="EMBL/GenBank/DDBJ databases">
        <authorList>
            <person name="Livingstone P.G."/>
            <person name="Whitworth D.E."/>
        </authorList>
    </citation>
    <scope>NUCLEOTIDE SEQUENCE [LARGE SCALE GENOMIC DNA]</scope>
    <source>
        <strain evidence="3">CA040B</strain>
    </source>
</reference>
<sequence length="298" mass="30871">MTPSCPSCQTPFVPGAQTCGACGAALLVAPTPGSAEPVCAVHPQWRSVGTCPRCGAFACASCLRPGPEGGVCAACLEREPLGLLPWDKREELGTLKAFWKTCVGMLMQPTQTLRGINPDAAVGSSLGFVFLSAVAGFLTTGIVYTALIGVIMGFMPEVAEATEGAPDPQSVTLWMTVGMGVWTVLMPFVSTGMTLVHAGLDHLILRMGGVEKGFSVTLRAHALSQAPYIVGLIPFVAVYAAPFWAMGLRVVTYRSLHRTSWGAAGAGALVVPVLSCCLCGGGYAGIMYFAFKGAYGGG</sequence>
<keyword evidence="3" id="KW-1185">Reference proteome</keyword>
<keyword evidence="1" id="KW-0812">Transmembrane</keyword>
<proteinExistence type="predicted"/>
<feature type="transmembrane region" description="Helical" evidence="1">
    <location>
        <begin position="266"/>
        <end position="291"/>
    </location>
</feature>
<organism evidence="2 3">
    <name type="scientific">Corallococcus sicarius</name>
    <dbReference type="NCBI Taxonomy" id="2316726"/>
    <lineage>
        <taxon>Bacteria</taxon>
        <taxon>Pseudomonadati</taxon>
        <taxon>Myxococcota</taxon>
        <taxon>Myxococcia</taxon>
        <taxon>Myxococcales</taxon>
        <taxon>Cystobacterineae</taxon>
        <taxon>Myxococcaceae</taxon>
        <taxon>Corallococcus</taxon>
    </lineage>
</organism>
<protein>
    <submittedName>
        <fullName evidence="2">Zinc ribbon domain-containing protein</fullName>
    </submittedName>
</protein>
<evidence type="ECO:0000256" key="1">
    <source>
        <dbReference type="SAM" id="Phobius"/>
    </source>
</evidence>
<evidence type="ECO:0000313" key="3">
    <source>
        <dbReference type="Proteomes" id="UP000273405"/>
    </source>
</evidence>
<comment type="caution">
    <text evidence="2">The sequence shown here is derived from an EMBL/GenBank/DDBJ whole genome shotgun (WGS) entry which is preliminary data.</text>
</comment>
<dbReference type="OrthoDB" id="189783at2"/>
<name>A0A3A8MXQ7_9BACT</name>
<feature type="transmembrane region" description="Helical" evidence="1">
    <location>
        <begin position="174"/>
        <end position="205"/>
    </location>
</feature>
<feature type="transmembrane region" description="Helical" evidence="1">
    <location>
        <begin position="128"/>
        <end position="154"/>
    </location>
</feature>
<dbReference type="AlphaFoldDB" id="A0A3A8MXQ7"/>